<dbReference type="Proteomes" id="UP001163603">
    <property type="component" value="Chromosome 13"/>
</dbReference>
<protein>
    <submittedName>
        <fullName evidence="1">Uncharacterized protein</fullName>
    </submittedName>
</protein>
<evidence type="ECO:0000313" key="1">
    <source>
        <dbReference type="EMBL" id="KAJ0014990.1"/>
    </source>
</evidence>
<sequence>MVEIASFVLDVVKCLAAPIGRPFMYLYKYNTNFNNLQKDVEKMKLAKDKVQRKVDDAERNVEKIEETVEKWQKDVDSIIDEAEKLIEEKENHPRCLKGLCPNWITRYKHSKKAFKLKENDIVPLLQQEERFDQVTKTLDVKKVQTEIADKLGVKFDNESERASRLCGRLKSGKKIVLILDNIWEDLDLKTIGIPSKMDCGVCKLLLTTRKVDVLEKMGSTNNFMMGVLSEEEAWTLFKKMGGNCYNSF</sequence>
<accession>A0ACC0XEY9</accession>
<dbReference type="EMBL" id="CM047748">
    <property type="protein sequence ID" value="KAJ0014990.1"/>
    <property type="molecule type" value="Genomic_DNA"/>
</dbReference>
<keyword evidence="2" id="KW-1185">Reference proteome</keyword>
<organism evidence="1 2">
    <name type="scientific">Pistacia integerrima</name>
    <dbReference type="NCBI Taxonomy" id="434235"/>
    <lineage>
        <taxon>Eukaryota</taxon>
        <taxon>Viridiplantae</taxon>
        <taxon>Streptophyta</taxon>
        <taxon>Embryophyta</taxon>
        <taxon>Tracheophyta</taxon>
        <taxon>Spermatophyta</taxon>
        <taxon>Magnoliopsida</taxon>
        <taxon>eudicotyledons</taxon>
        <taxon>Gunneridae</taxon>
        <taxon>Pentapetalae</taxon>
        <taxon>rosids</taxon>
        <taxon>malvids</taxon>
        <taxon>Sapindales</taxon>
        <taxon>Anacardiaceae</taxon>
        <taxon>Pistacia</taxon>
    </lineage>
</organism>
<name>A0ACC0XEY9_9ROSI</name>
<evidence type="ECO:0000313" key="2">
    <source>
        <dbReference type="Proteomes" id="UP001163603"/>
    </source>
</evidence>
<reference evidence="2" key="1">
    <citation type="journal article" date="2023" name="G3 (Bethesda)">
        <title>Genome assembly and association tests identify interacting loci associated with vigor, precocity, and sex in interspecific pistachio rootstocks.</title>
        <authorList>
            <person name="Palmer W."/>
            <person name="Jacygrad E."/>
            <person name="Sagayaradj S."/>
            <person name="Cavanaugh K."/>
            <person name="Han R."/>
            <person name="Bertier L."/>
            <person name="Beede B."/>
            <person name="Kafkas S."/>
            <person name="Golino D."/>
            <person name="Preece J."/>
            <person name="Michelmore R."/>
        </authorList>
    </citation>
    <scope>NUCLEOTIDE SEQUENCE [LARGE SCALE GENOMIC DNA]</scope>
</reference>
<gene>
    <name evidence="1" type="ORF">Pint_21618</name>
</gene>
<proteinExistence type="predicted"/>
<comment type="caution">
    <text evidence="1">The sequence shown here is derived from an EMBL/GenBank/DDBJ whole genome shotgun (WGS) entry which is preliminary data.</text>
</comment>